<dbReference type="EMBL" id="CAJGYO010000009">
    <property type="protein sequence ID" value="CAD6254230.1"/>
    <property type="molecule type" value="Genomic_DNA"/>
</dbReference>
<evidence type="ECO:0000256" key="3">
    <source>
        <dbReference type="ARBA" id="ARBA00023002"/>
    </source>
</evidence>
<dbReference type="Gene3D" id="3.40.50.720">
    <property type="entry name" value="NAD(P)-binding Rossmann-like Domain"/>
    <property type="match status" value="1"/>
</dbReference>
<protein>
    <recommendedName>
        <fullName evidence="4">Alcohol dehydrogenase-like N-terminal domain-containing protein</fullName>
    </recommendedName>
</protein>
<dbReference type="InterPro" id="IPR047109">
    <property type="entry name" value="CAD-like"/>
</dbReference>
<dbReference type="GO" id="GO:0016616">
    <property type="term" value="F:oxidoreductase activity, acting on the CH-OH group of donors, NAD or NADP as acceptor"/>
    <property type="evidence" value="ECO:0007669"/>
    <property type="project" value="InterPro"/>
</dbReference>
<dbReference type="Proteomes" id="UP000604825">
    <property type="component" value="Unassembled WGS sequence"/>
</dbReference>
<sequence>MLVQIKGFKVGDHVGVGTYVNSCRDCENCNSSLENYSPETVFTFNRTDTDGTITKGGYSTHIVVHERYRFKIPDGYHLAKAAPLLCAGITVYTPMVQHNMNQPGKSLGVIRLGGLGHMAVKFGKAFGLKSLKNLLHFRADTALGDHPFDPYLSLLKFGGVMTIVCFPSEMKMHPASLNLGNSLF</sequence>
<evidence type="ECO:0000256" key="1">
    <source>
        <dbReference type="ARBA" id="ARBA00022723"/>
    </source>
</evidence>
<proteinExistence type="predicted"/>
<evidence type="ECO:0000259" key="4">
    <source>
        <dbReference type="Pfam" id="PF08240"/>
    </source>
</evidence>
<evidence type="ECO:0000256" key="2">
    <source>
        <dbReference type="ARBA" id="ARBA00022833"/>
    </source>
</evidence>
<keyword evidence="6" id="KW-1185">Reference proteome</keyword>
<dbReference type="AlphaFoldDB" id="A0A811QAG8"/>
<dbReference type="InterPro" id="IPR011032">
    <property type="entry name" value="GroES-like_sf"/>
</dbReference>
<keyword evidence="3" id="KW-0560">Oxidoreductase</keyword>
<keyword evidence="2" id="KW-0862">Zinc</keyword>
<keyword evidence="1" id="KW-0479">Metal-binding</keyword>
<gene>
    <name evidence="5" type="ORF">NCGR_LOCUS37836</name>
</gene>
<comment type="caution">
    <text evidence="5">The sequence shown here is derived from an EMBL/GenBank/DDBJ whole genome shotgun (WGS) entry which is preliminary data.</text>
</comment>
<dbReference type="Pfam" id="PF08240">
    <property type="entry name" value="ADH_N"/>
    <property type="match status" value="1"/>
</dbReference>
<dbReference type="InterPro" id="IPR036291">
    <property type="entry name" value="NAD(P)-bd_dom_sf"/>
</dbReference>
<feature type="domain" description="Alcohol dehydrogenase-like N-terminal" evidence="4">
    <location>
        <begin position="5"/>
        <end position="74"/>
    </location>
</feature>
<dbReference type="InterPro" id="IPR013154">
    <property type="entry name" value="ADH-like_N"/>
</dbReference>
<organism evidence="5 6">
    <name type="scientific">Miscanthus lutarioriparius</name>
    <dbReference type="NCBI Taxonomy" id="422564"/>
    <lineage>
        <taxon>Eukaryota</taxon>
        <taxon>Viridiplantae</taxon>
        <taxon>Streptophyta</taxon>
        <taxon>Embryophyta</taxon>
        <taxon>Tracheophyta</taxon>
        <taxon>Spermatophyta</taxon>
        <taxon>Magnoliopsida</taxon>
        <taxon>Liliopsida</taxon>
        <taxon>Poales</taxon>
        <taxon>Poaceae</taxon>
        <taxon>PACMAD clade</taxon>
        <taxon>Panicoideae</taxon>
        <taxon>Andropogonodae</taxon>
        <taxon>Andropogoneae</taxon>
        <taxon>Saccharinae</taxon>
        <taxon>Miscanthus</taxon>
    </lineage>
</organism>
<dbReference type="SUPFAM" id="SSF50129">
    <property type="entry name" value="GroES-like"/>
    <property type="match status" value="1"/>
</dbReference>
<evidence type="ECO:0000313" key="5">
    <source>
        <dbReference type="EMBL" id="CAD6254230.1"/>
    </source>
</evidence>
<accession>A0A811QAG8</accession>
<dbReference type="Gene3D" id="3.90.180.10">
    <property type="entry name" value="Medium-chain alcohol dehydrogenases, catalytic domain"/>
    <property type="match status" value="1"/>
</dbReference>
<dbReference type="SUPFAM" id="SSF51735">
    <property type="entry name" value="NAD(P)-binding Rossmann-fold domains"/>
    <property type="match status" value="1"/>
</dbReference>
<reference evidence="5" key="1">
    <citation type="submission" date="2020-10" db="EMBL/GenBank/DDBJ databases">
        <authorList>
            <person name="Han B."/>
            <person name="Lu T."/>
            <person name="Zhao Q."/>
            <person name="Huang X."/>
            <person name="Zhao Y."/>
        </authorList>
    </citation>
    <scope>NUCLEOTIDE SEQUENCE</scope>
</reference>
<name>A0A811QAG8_9POAL</name>
<dbReference type="OrthoDB" id="1879366at2759"/>
<dbReference type="PANTHER" id="PTHR42683">
    <property type="entry name" value="ALDEHYDE REDUCTASE"/>
    <property type="match status" value="1"/>
</dbReference>
<evidence type="ECO:0000313" key="6">
    <source>
        <dbReference type="Proteomes" id="UP000604825"/>
    </source>
</evidence>
<dbReference type="GO" id="GO:0046872">
    <property type="term" value="F:metal ion binding"/>
    <property type="evidence" value="ECO:0007669"/>
    <property type="project" value="UniProtKB-KW"/>
</dbReference>